<evidence type="ECO:0000256" key="6">
    <source>
        <dbReference type="ARBA" id="ARBA00022723"/>
    </source>
</evidence>
<dbReference type="STRING" id="6412.T1FZK4"/>
<keyword evidence="14" id="KW-1185">Reference proteome</keyword>
<dbReference type="HOGENOM" id="CLU_039478_6_0_1"/>
<dbReference type="SUPFAM" id="SSF52768">
    <property type="entry name" value="Arginase/deacetylase"/>
    <property type="match status" value="1"/>
</dbReference>
<keyword evidence="4 11" id="KW-0835">Urea cycle</keyword>
<evidence type="ECO:0000313" key="12">
    <source>
        <dbReference type="EMBL" id="ESN94633.1"/>
    </source>
</evidence>
<dbReference type="EMBL" id="AMQM01001688">
    <property type="status" value="NOT_ANNOTATED_CDS"/>
    <property type="molecule type" value="Genomic_DNA"/>
</dbReference>
<proteinExistence type="inferred from homology"/>
<dbReference type="OrthoDB" id="9992747at2759"/>
<dbReference type="eggNOG" id="KOG2965">
    <property type="taxonomic scope" value="Eukaryota"/>
</dbReference>
<dbReference type="InterPro" id="IPR014033">
    <property type="entry name" value="Arginase"/>
</dbReference>
<dbReference type="GO" id="GO:0000050">
    <property type="term" value="P:urea cycle"/>
    <property type="evidence" value="ECO:0007669"/>
    <property type="project" value="UniProtKB-UniPathway"/>
</dbReference>
<evidence type="ECO:0000256" key="2">
    <source>
        <dbReference type="ARBA" id="ARBA00012168"/>
    </source>
</evidence>
<reference evidence="14" key="1">
    <citation type="submission" date="2012-12" db="EMBL/GenBank/DDBJ databases">
        <authorList>
            <person name="Hellsten U."/>
            <person name="Grimwood J."/>
            <person name="Chapman J.A."/>
            <person name="Shapiro H."/>
            <person name="Aerts A."/>
            <person name="Otillar R.P."/>
            <person name="Terry A.Y."/>
            <person name="Boore J.L."/>
            <person name="Simakov O."/>
            <person name="Marletaz F."/>
            <person name="Cho S.-J."/>
            <person name="Edsinger-Gonzales E."/>
            <person name="Havlak P."/>
            <person name="Kuo D.-H."/>
            <person name="Larsson T."/>
            <person name="Lv J."/>
            <person name="Arendt D."/>
            <person name="Savage R."/>
            <person name="Osoegawa K."/>
            <person name="de Jong P."/>
            <person name="Lindberg D.R."/>
            <person name="Seaver E.C."/>
            <person name="Weisblat D.A."/>
            <person name="Putnam N.H."/>
            <person name="Grigoriev I.V."/>
            <person name="Rokhsar D.S."/>
        </authorList>
    </citation>
    <scope>NUCLEOTIDE SEQUENCE</scope>
</reference>
<dbReference type="CTD" id="20214252"/>
<evidence type="ECO:0000313" key="13">
    <source>
        <dbReference type="EnsemblMetazoa" id="HelroP68856"/>
    </source>
</evidence>
<dbReference type="AlphaFoldDB" id="T1FZK4"/>
<evidence type="ECO:0000256" key="11">
    <source>
        <dbReference type="RuleBase" id="RU361159"/>
    </source>
</evidence>
<organism evidence="13 14">
    <name type="scientific">Helobdella robusta</name>
    <name type="common">Californian leech</name>
    <dbReference type="NCBI Taxonomy" id="6412"/>
    <lineage>
        <taxon>Eukaryota</taxon>
        <taxon>Metazoa</taxon>
        <taxon>Spiralia</taxon>
        <taxon>Lophotrochozoa</taxon>
        <taxon>Annelida</taxon>
        <taxon>Clitellata</taxon>
        <taxon>Hirudinea</taxon>
        <taxon>Rhynchobdellida</taxon>
        <taxon>Glossiphoniidae</taxon>
        <taxon>Helobdella</taxon>
    </lineage>
</organism>
<evidence type="ECO:0000256" key="8">
    <source>
        <dbReference type="ARBA" id="ARBA00023211"/>
    </source>
</evidence>
<evidence type="ECO:0000256" key="10">
    <source>
        <dbReference type="PROSITE-ProRule" id="PRU00742"/>
    </source>
</evidence>
<evidence type="ECO:0000256" key="1">
    <source>
        <dbReference type="ARBA" id="ARBA00005098"/>
    </source>
</evidence>
<dbReference type="UniPathway" id="UPA00158">
    <property type="reaction ID" value="UER00270"/>
</dbReference>
<dbReference type="Pfam" id="PF00491">
    <property type="entry name" value="Arginase"/>
    <property type="match status" value="1"/>
</dbReference>
<reference evidence="13" key="3">
    <citation type="submission" date="2015-06" db="UniProtKB">
        <authorList>
            <consortium name="EnsemblMetazoa"/>
        </authorList>
    </citation>
    <scope>IDENTIFICATION</scope>
</reference>
<dbReference type="KEGG" id="hro:HELRODRAFT_68856"/>
<dbReference type="GO" id="GO:0004053">
    <property type="term" value="F:arginase activity"/>
    <property type="evidence" value="ECO:0000318"/>
    <property type="project" value="GO_Central"/>
</dbReference>
<comment type="similarity">
    <text evidence="10 11">Belongs to the arginase family.</text>
</comment>
<dbReference type="GO" id="GO:0006525">
    <property type="term" value="P:arginine metabolic process"/>
    <property type="evidence" value="ECO:0007669"/>
    <property type="project" value="UniProtKB-KW"/>
</dbReference>
<evidence type="ECO:0000256" key="5">
    <source>
        <dbReference type="ARBA" id="ARBA00022503"/>
    </source>
</evidence>
<dbReference type="PANTHER" id="PTHR43782:SF3">
    <property type="entry name" value="ARGINASE"/>
    <property type="match status" value="1"/>
</dbReference>
<keyword evidence="7 11" id="KW-0378">Hydrolase</keyword>
<dbReference type="OMA" id="VMQEAQY"/>
<evidence type="ECO:0000256" key="7">
    <source>
        <dbReference type="ARBA" id="ARBA00022801"/>
    </source>
</evidence>
<dbReference type="Proteomes" id="UP000015101">
    <property type="component" value="Unassembled WGS sequence"/>
</dbReference>
<dbReference type="InterPro" id="IPR023696">
    <property type="entry name" value="Ureohydrolase_dom_sf"/>
</dbReference>
<sequence>MHFDVNGTKDDRVSNVKRAKSVGKANEQIAKVVEQSISQNHFCVALGGDHSIAIGTIIGHARAHPNLAVVWIDAHADLNPPLASPSGNSHGMPVSFLLRELVEYIPKDLPGFEWAKPCLGVKDIVYIGLRDLDEAEKALIEKHNILAFTMREVTELGVDAVVRAAIKYISPSGTRPIHLSFDIDGLDPTDAASTGTPVPGGLLLREGVYITESLAATGHLQMIDMVEVNPTLGSSKEQVRTLQSACEIIGACFGKRNRKLMSPGYIIPKP</sequence>
<dbReference type="InParanoid" id="T1FZK4"/>
<dbReference type="NCBIfam" id="TIGR01229">
    <property type="entry name" value="rocF_arginase"/>
    <property type="match status" value="1"/>
</dbReference>
<dbReference type="FunCoup" id="T1FZK4">
    <property type="interactions" value="90"/>
</dbReference>
<dbReference type="EC" id="3.5.3.1" evidence="2 11"/>
<dbReference type="EMBL" id="KB097571">
    <property type="protein sequence ID" value="ESN94633.1"/>
    <property type="molecule type" value="Genomic_DNA"/>
</dbReference>
<keyword evidence="8 11" id="KW-0464">Manganese</keyword>
<evidence type="ECO:0000313" key="14">
    <source>
        <dbReference type="Proteomes" id="UP000015101"/>
    </source>
</evidence>
<dbReference type="PANTHER" id="PTHR43782">
    <property type="entry name" value="ARGINASE"/>
    <property type="match status" value="1"/>
</dbReference>
<evidence type="ECO:0000256" key="9">
    <source>
        <dbReference type="ARBA" id="ARBA00047391"/>
    </source>
</evidence>
<name>T1FZK4_HELRO</name>
<comment type="catalytic activity">
    <reaction evidence="9 11">
        <text>L-arginine + H2O = urea + L-ornithine</text>
        <dbReference type="Rhea" id="RHEA:20569"/>
        <dbReference type="ChEBI" id="CHEBI:15377"/>
        <dbReference type="ChEBI" id="CHEBI:16199"/>
        <dbReference type="ChEBI" id="CHEBI:32682"/>
        <dbReference type="ChEBI" id="CHEBI:46911"/>
        <dbReference type="EC" id="3.5.3.1"/>
    </reaction>
</comment>
<comment type="pathway">
    <text evidence="1 11">Nitrogen metabolism; urea cycle; L-ornithine and urea from L-arginine: step 1/1.</text>
</comment>
<dbReference type="GO" id="GO:0030145">
    <property type="term" value="F:manganese ion binding"/>
    <property type="evidence" value="ECO:0000318"/>
    <property type="project" value="GO_Central"/>
</dbReference>
<dbReference type="GO" id="GO:0005829">
    <property type="term" value="C:cytosol"/>
    <property type="evidence" value="ECO:0000318"/>
    <property type="project" value="GO_Central"/>
</dbReference>
<dbReference type="EnsemblMetazoa" id="HelroT68856">
    <property type="protein sequence ID" value="HelroP68856"/>
    <property type="gene ID" value="HelroG68856"/>
</dbReference>
<evidence type="ECO:0000256" key="4">
    <source>
        <dbReference type="ARBA" id="ARBA00022436"/>
    </source>
</evidence>
<accession>T1FZK4</accession>
<dbReference type="RefSeq" id="XP_009027213.1">
    <property type="nucleotide sequence ID" value="XM_009028965.1"/>
</dbReference>
<dbReference type="GeneID" id="20214252"/>
<dbReference type="Gene3D" id="3.40.800.10">
    <property type="entry name" value="Ureohydrolase domain"/>
    <property type="match status" value="1"/>
</dbReference>
<gene>
    <name evidence="13" type="primary">20214252</name>
    <name evidence="12" type="ORF">HELRODRAFT_68856</name>
</gene>
<comment type="cofactor">
    <cofactor evidence="11">
        <name>Mn(2+)</name>
        <dbReference type="ChEBI" id="CHEBI:29035"/>
    </cofactor>
    <text evidence="11">Binds 2 manganese ions per subunit.</text>
</comment>
<reference evidence="12 14" key="2">
    <citation type="journal article" date="2013" name="Nature">
        <title>Insights into bilaterian evolution from three spiralian genomes.</title>
        <authorList>
            <person name="Simakov O."/>
            <person name="Marletaz F."/>
            <person name="Cho S.J."/>
            <person name="Edsinger-Gonzales E."/>
            <person name="Havlak P."/>
            <person name="Hellsten U."/>
            <person name="Kuo D.H."/>
            <person name="Larsson T."/>
            <person name="Lv J."/>
            <person name="Arendt D."/>
            <person name="Savage R."/>
            <person name="Osoegawa K."/>
            <person name="de Jong P."/>
            <person name="Grimwood J."/>
            <person name="Chapman J.A."/>
            <person name="Shapiro H."/>
            <person name="Aerts A."/>
            <person name="Otillar R.P."/>
            <person name="Terry A.Y."/>
            <person name="Boore J.L."/>
            <person name="Grigoriev I.V."/>
            <person name="Lindberg D.R."/>
            <person name="Seaver E.C."/>
            <person name="Weisblat D.A."/>
            <person name="Putnam N.H."/>
            <person name="Rokhsar D.S."/>
        </authorList>
    </citation>
    <scope>NUCLEOTIDE SEQUENCE</scope>
</reference>
<evidence type="ECO:0000256" key="3">
    <source>
        <dbReference type="ARBA" id="ARBA00018123"/>
    </source>
</evidence>
<dbReference type="PROSITE" id="PS51409">
    <property type="entry name" value="ARGINASE_2"/>
    <property type="match status" value="1"/>
</dbReference>
<dbReference type="PRINTS" id="PR00116">
    <property type="entry name" value="ARGINASE"/>
</dbReference>
<protein>
    <recommendedName>
        <fullName evidence="3 11">Arginase</fullName>
        <ecNumber evidence="2 11">3.5.3.1</ecNumber>
    </recommendedName>
</protein>
<keyword evidence="5 11" id="KW-0056">Arginine metabolism</keyword>
<dbReference type="InterPro" id="IPR006035">
    <property type="entry name" value="Ureohydrolase"/>
</dbReference>
<dbReference type="FunFam" id="3.40.800.10:FF:000012">
    <property type="entry name" value="Arginase"/>
    <property type="match status" value="1"/>
</dbReference>
<dbReference type="CDD" id="cd09989">
    <property type="entry name" value="Arginase"/>
    <property type="match status" value="1"/>
</dbReference>
<keyword evidence="6 11" id="KW-0479">Metal-binding</keyword>
<dbReference type="GO" id="GO:0005737">
    <property type="term" value="C:cytoplasm"/>
    <property type="evidence" value="ECO:0000318"/>
    <property type="project" value="GO_Central"/>
</dbReference>